<dbReference type="InterPro" id="IPR011009">
    <property type="entry name" value="Kinase-like_dom_sf"/>
</dbReference>
<gene>
    <name evidence="22" type="ORF">KI387_033391</name>
</gene>
<dbReference type="EC" id="2.7.11.1" evidence="2"/>
<sequence length="379" mass="42806">NFEPPALKFAIYKVVSVRNLAWKLYMLANMSWHKKLCVNHYIKSGIDHYFNSGAKTRIHGEYLRKVSGLPNEFAYKDLKTATNRFSNVIGRGGFGSVFSGTLSDGKRVAVKRLHRADDGIDEFLAELSALASLNHSNLVRLHGFCTERSHYLLVFEFMENGSLHDWLFNADREPLDWNTRYCIALQTARGIAYLHEDSSSSRILHLDIKPHNILLDEDFNAKVADFGLAKLLNKDVSRVVTVHVRGTPGYIAPECVMEYAITAKSDVYSYGMVLLEIVSGRRVIDRSGESEQWYLPSIALAMLREGKLEDLFDRRLHMISTGAAEEMARAVKLALWCIQNNSALRPSMATVLQILEGTVEILDPPLDSYFAFGPINEEE</sequence>
<evidence type="ECO:0000256" key="11">
    <source>
        <dbReference type="ARBA" id="ARBA00022840"/>
    </source>
</evidence>
<keyword evidence="15" id="KW-0675">Receptor</keyword>
<evidence type="ECO:0000256" key="18">
    <source>
        <dbReference type="ARBA" id="ARBA00048679"/>
    </source>
</evidence>
<dbReference type="FunFam" id="3.30.200.20:FF:000178">
    <property type="entry name" value="serine/threonine-protein kinase PBS1-like"/>
    <property type="match status" value="1"/>
</dbReference>
<dbReference type="GO" id="GO:0030246">
    <property type="term" value="F:carbohydrate binding"/>
    <property type="evidence" value="ECO:0007669"/>
    <property type="project" value="UniProtKB-KW"/>
</dbReference>
<evidence type="ECO:0000256" key="8">
    <source>
        <dbReference type="ARBA" id="ARBA00022734"/>
    </source>
</evidence>
<dbReference type="AlphaFoldDB" id="A0AA38C1G6"/>
<dbReference type="EMBL" id="JAHRHJ020003813">
    <property type="protein sequence ID" value="KAH9289274.1"/>
    <property type="molecule type" value="Genomic_DNA"/>
</dbReference>
<dbReference type="Gene3D" id="1.10.510.10">
    <property type="entry name" value="Transferase(Phosphotransferase) domain 1"/>
    <property type="match status" value="1"/>
</dbReference>
<dbReference type="GO" id="GO:0004674">
    <property type="term" value="F:protein serine/threonine kinase activity"/>
    <property type="evidence" value="ECO:0007669"/>
    <property type="project" value="UniProtKB-KW"/>
</dbReference>
<dbReference type="Proteomes" id="UP000824469">
    <property type="component" value="Unassembled WGS sequence"/>
</dbReference>
<evidence type="ECO:0000256" key="20">
    <source>
        <dbReference type="RuleBase" id="RU000304"/>
    </source>
</evidence>
<accession>A0AA38C1G6</accession>
<comment type="caution">
    <text evidence="22">The sequence shown here is derived from an EMBL/GenBank/DDBJ whole genome shotgun (WGS) entry which is preliminary data.</text>
</comment>
<evidence type="ECO:0000256" key="2">
    <source>
        <dbReference type="ARBA" id="ARBA00012513"/>
    </source>
</evidence>
<evidence type="ECO:0000256" key="6">
    <source>
        <dbReference type="ARBA" id="ARBA00022692"/>
    </source>
</evidence>
<dbReference type="SMART" id="SM00220">
    <property type="entry name" value="S_TKc"/>
    <property type="match status" value="1"/>
</dbReference>
<dbReference type="GO" id="GO:0005524">
    <property type="term" value="F:ATP binding"/>
    <property type="evidence" value="ECO:0007669"/>
    <property type="project" value="UniProtKB-UniRule"/>
</dbReference>
<evidence type="ECO:0000256" key="16">
    <source>
        <dbReference type="ARBA" id="ARBA00023180"/>
    </source>
</evidence>
<keyword evidence="7" id="KW-0732">Signal</keyword>
<keyword evidence="13" id="KW-0472">Membrane</keyword>
<comment type="catalytic activity">
    <reaction evidence="17">
        <text>L-threonyl-[protein] + ATP = O-phospho-L-threonyl-[protein] + ADP + H(+)</text>
        <dbReference type="Rhea" id="RHEA:46608"/>
        <dbReference type="Rhea" id="RHEA-COMP:11060"/>
        <dbReference type="Rhea" id="RHEA-COMP:11605"/>
        <dbReference type="ChEBI" id="CHEBI:15378"/>
        <dbReference type="ChEBI" id="CHEBI:30013"/>
        <dbReference type="ChEBI" id="CHEBI:30616"/>
        <dbReference type="ChEBI" id="CHEBI:61977"/>
        <dbReference type="ChEBI" id="CHEBI:456216"/>
        <dbReference type="EC" id="2.7.11.1"/>
    </reaction>
</comment>
<evidence type="ECO:0000313" key="23">
    <source>
        <dbReference type="Proteomes" id="UP000824469"/>
    </source>
</evidence>
<keyword evidence="14" id="KW-1015">Disulfide bond</keyword>
<keyword evidence="5" id="KW-0808">Transferase</keyword>
<reference evidence="22 23" key="1">
    <citation type="journal article" date="2021" name="Nat. Plants">
        <title>The Taxus genome provides insights into paclitaxel biosynthesis.</title>
        <authorList>
            <person name="Xiong X."/>
            <person name="Gou J."/>
            <person name="Liao Q."/>
            <person name="Li Y."/>
            <person name="Zhou Q."/>
            <person name="Bi G."/>
            <person name="Li C."/>
            <person name="Du R."/>
            <person name="Wang X."/>
            <person name="Sun T."/>
            <person name="Guo L."/>
            <person name="Liang H."/>
            <person name="Lu P."/>
            <person name="Wu Y."/>
            <person name="Zhang Z."/>
            <person name="Ro D.K."/>
            <person name="Shang Y."/>
            <person name="Huang S."/>
            <person name="Yan J."/>
        </authorList>
    </citation>
    <scope>NUCLEOTIDE SEQUENCE [LARGE SCALE GENOMIC DNA]</scope>
    <source>
        <strain evidence="22">Ta-2019</strain>
    </source>
</reference>
<feature type="non-terminal residue" evidence="22">
    <location>
        <position position="1"/>
    </location>
</feature>
<keyword evidence="3 20" id="KW-0723">Serine/threonine-protein kinase</keyword>
<keyword evidence="11 19" id="KW-0067">ATP-binding</keyword>
<evidence type="ECO:0000313" key="22">
    <source>
        <dbReference type="EMBL" id="KAH9289274.1"/>
    </source>
</evidence>
<dbReference type="OMA" id="QHHEMEE"/>
<comment type="similarity">
    <text evidence="20">Belongs to the protein kinase superfamily.</text>
</comment>
<keyword evidence="8" id="KW-0430">Lectin</keyword>
<keyword evidence="23" id="KW-1185">Reference proteome</keyword>
<evidence type="ECO:0000256" key="4">
    <source>
        <dbReference type="ARBA" id="ARBA00022553"/>
    </source>
</evidence>
<evidence type="ECO:0000256" key="7">
    <source>
        <dbReference type="ARBA" id="ARBA00022729"/>
    </source>
</evidence>
<dbReference type="InterPro" id="IPR008271">
    <property type="entry name" value="Ser/Thr_kinase_AS"/>
</dbReference>
<keyword evidence="16" id="KW-0325">Glycoprotein</keyword>
<keyword evidence="4" id="KW-0597">Phosphoprotein</keyword>
<protein>
    <recommendedName>
        <fullName evidence="2">non-specific serine/threonine protein kinase</fullName>
        <ecNumber evidence="2">2.7.11.1</ecNumber>
    </recommendedName>
</protein>
<evidence type="ECO:0000256" key="17">
    <source>
        <dbReference type="ARBA" id="ARBA00047899"/>
    </source>
</evidence>
<dbReference type="InterPro" id="IPR000719">
    <property type="entry name" value="Prot_kinase_dom"/>
</dbReference>
<dbReference type="PANTHER" id="PTHR47974">
    <property type="entry name" value="OS07G0415500 PROTEIN"/>
    <property type="match status" value="1"/>
</dbReference>
<dbReference type="FunFam" id="1.10.510.10:FF:000248">
    <property type="entry name" value="S-receptor-like kinase 5"/>
    <property type="match status" value="1"/>
</dbReference>
<evidence type="ECO:0000256" key="3">
    <source>
        <dbReference type="ARBA" id="ARBA00022527"/>
    </source>
</evidence>
<dbReference type="PROSITE" id="PS50011">
    <property type="entry name" value="PROTEIN_KINASE_DOM"/>
    <property type="match status" value="1"/>
</dbReference>
<dbReference type="PANTHER" id="PTHR47974:SF9">
    <property type="entry name" value="RECEPTOR-LIKE SERINE_THREONINE-PROTEIN KINASE"/>
    <property type="match status" value="1"/>
</dbReference>
<evidence type="ECO:0000256" key="14">
    <source>
        <dbReference type="ARBA" id="ARBA00023157"/>
    </source>
</evidence>
<evidence type="ECO:0000256" key="19">
    <source>
        <dbReference type="PROSITE-ProRule" id="PRU10141"/>
    </source>
</evidence>
<keyword evidence="9 19" id="KW-0547">Nucleotide-binding</keyword>
<organism evidence="22 23">
    <name type="scientific">Taxus chinensis</name>
    <name type="common">Chinese yew</name>
    <name type="synonym">Taxus wallichiana var. chinensis</name>
    <dbReference type="NCBI Taxonomy" id="29808"/>
    <lineage>
        <taxon>Eukaryota</taxon>
        <taxon>Viridiplantae</taxon>
        <taxon>Streptophyta</taxon>
        <taxon>Embryophyta</taxon>
        <taxon>Tracheophyta</taxon>
        <taxon>Spermatophyta</taxon>
        <taxon>Pinopsida</taxon>
        <taxon>Pinidae</taxon>
        <taxon>Conifers II</taxon>
        <taxon>Cupressales</taxon>
        <taxon>Taxaceae</taxon>
        <taxon>Taxus</taxon>
    </lineage>
</organism>
<dbReference type="CDD" id="cd14066">
    <property type="entry name" value="STKc_IRAK"/>
    <property type="match status" value="1"/>
</dbReference>
<evidence type="ECO:0000256" key="9">
    <source>
        <dbReference type="ARBA" id="ARBA00022741"/>
    </source>
</evidence>
<name>A0AA38C1G6_TAXCH</name>
<feature type="domain" description="Protein kinase" evidence="21">
    <location>
        <begin position="83"/>
        <end position="370"/>
    </location>
</feature>
<keyword evidence="12" id="KW-1133">Transmembrane helix</keyword>
<evidence type="ECO:0000256" key="15">
    <source>
        <dbReference type="ARBA" id="ARBA00023170"/>
    </source>
</evidence>
<feature type="binding site" evidence="19">
    <location>
        <position position="111"/>
    </location>
    <ligand>
        <name>ATP</name>
        <dbReference type="ChEBI" id="CHEBI:30616"/>
    </ligand>
</feature>
<evidence type="ECO:0000256" key="1">
    <source>
        <dbReference type="ARBA" id="ARBA00004479"/>
    </source>
</evidence>
<dbReference type="PROSITE" id="PS00108">
    <property type="entry name" value="PROTEIN_KINASE_ST"/>
    <property type="match status" value="1"/>
</dbReference>
<evidence type="ECO:0000256" key="12">
    <source>
        <dbReference type="ARBA" id="ARBA00022989"/>
    </source>
</evidence>
<evidence type="ECO:0000256" key="13">
    <source>
        <dbReference type="ARBA" id="ARBA00023136"/>
    </source>
</evidence>
<evidence type="ECO:0000259" key="21">
    <source>
        <dbReference type="PROSITE" id="PS50011"/>
    </source>
</evidence>
<dbReference type="Gene3D" id="3.30.200.20">
    <property type="entry name" value="Phosphorylase Kinase, domain 1"/>
    <property type="match status" value="1"/>
</dbReference>
<comment type="subcellular location">
    <subcellularLocation>
        <location evidence="1">Membrane</location>
        <topology evidence="1">Single-pass type I membrane protein</topology>
    </subcellularLocation>
</comment>
<keyword evidence="10" id="KW-0418">Kinase</keyword>
<evidence type="ECO:0000256" key="5">
    <source>
        <dbReference type="ARBA" id="ARBA00022679"/>
    </source>
</evidence>
<dbReference type="GO" id="GO:0016020">
    <property type="term" value="C:membrane"/>
    <property type="evidence" value="ECO:0007669"/>
    <property type="project" value="UniProtKB-SubCell"/>
</dbReference>
<dbReference type="PROSITE" id="PS00107">
    <property type="entry name" value="PROTEIN_KINASE_ATP"/>
    <property type="match status" value="1"/>
</dbReference>
<evidence type="ECO:0000256" key="10">
    <source>
        <dbReference type="ARBA" id="ARBA00022777"/>
    </source>
</evidence>
<comment type="catalytic activity">
    <reaction evidence="18">
        <text>L-seryl-[protein] + ATP = O-phospho-L-seryl-[protein] + ADP + H(+)</text>
        <dbReference type="Rhea" id="RHEA:17989"/>
        <dbReference type="Rhea" id="RHEA-COMP:9863"/>
        <dbReference type="Rhea" id="RHEA-COMP:11604"/>
        <dbReference type="ChEBI" id="CHEBI:15378"/>
        <dbReference type="ChEBI" id="CHEBI:29999"/>
        <dbReference type="ChEBI" id="CHEBI:30616"/>
        <dbReference type="ChEBI" id="CHEBI:83421"/>
        <dbReference type="ChEBI" id="CHEBI:456216"/>
        <dbReference type="EC" id="2.7.11.1"/>
    </reaction>
</comment>
<dbReference type="Pfam" id="PF00069">
    <property type="entry name" value="Pkinase"/>
    <property type="match status" value="1"/>
</dbReference>
<dbReference type="InterPro" id="IPR017441">
    <property type="entry name" value="Protein_kinase_ATP_BS"/>
</dbReference>
<proteinExistence type="inferred from homology"/>
<keyword evidence="6" id="KW-0812">Transmembrane</keyword>
<feature type="non-terminal residue" evidence="22">
    <location>
        <position position="379"/>
    </location>
</feature>
<dbReference type="SUPFAM" id="SSF56112">
    <property type="entry name" value="Protein kinase-like (PK-like)"/>
    <property type="match status" value="1"/>
</dbReference>